<dbReference type="EMBL" id="BMDU01000003">
    <property type="protein sequence ID" value="GFZ89677.1"/>
    <property type="molecule type" value="Genomic_DNA"/>
</dbReference>
<sequence length="70" mass="7713">MPLVTARCADSTPKRKGRPGKNGPLKNTLNSTDKDKGSDWRAQLLMQRHHVLPSVGDLILSLHFGEGRHA</sequence>
<comment type="caution">
    <text evidence="2">The sequence shown here is derived from an EMBL/GenBank/DDBJ whole genome shotgun (WGS) entry which is preliminary data.</text>
</comment>
<organism evidence="2 3">
    <name type="scientific">Sphingobium fuliginis (strain ATCC 27551)</name>
    <dbReference type="NCBI Taxonomy" id="336203"/>
    <lineage>
        <taxon>Bacteria</taxon>
        <taxon>Pseudomonadati</taxon>
        <taxon>Pseudomonadota</taxon>
        <taxon>Alphaproteobacteria</taxon>
        <taxon>Sphingomonadales</taxon>
        <taxon>Sphingomonadaceae</taxon>
        <taxon>Sphingobium</taxon>
    </lineage>
</organism>
<evidence type="ECO:0000313" key="3">
    <source>
        <dbReference type="Proteomes" id="UP000628109"/>
    </source>
</evidence>
<feature type="region of interest" description="Disordered" evidence="1">
    <location>
        <begin position="1"/>
        <end position="36"/>
    </location>
</feature>
<evidence type="ECO:0008006" key="4">
    <source>
        <dbReference type="Google" id="ProtNLM"/>
    </source>
</evidence>
<proteinExistence type="predicted"/>
<name>A0ABQ1EWY6_SPHSA</name>
<accession>A0ABQ1EWY6</accession>
<keyword evidence="3" id="KW-1185">Reference proteome</keyword>
<protein>
    <recommendedName>
        <fullName evidence="4">Mobile element protein</fullName>
    </recommendedName>
</protein>
<evidence type="ECO:0000313" key="2">
    <source>
        <dbReference type="EMBL" id="GFZ89677.1"/>
    </source>
</evidence>
<evidence type="ECO:0000256" key="1">
    <source>
        <dbReference type="SAM" id="MobiDB-lite"/>
    </source>
</evidence>
<gene>
    <name evidence="2" type="ORF">GCM10019071_19590</name>
</gene>
<reference evidence="3" key="1">
    <citation type="journal article" date="2019" name="Int. J. Syst. Evol. Microbiol.">
        <title>The Global Catalogue of Microorganisms (GCM) 10K type strain sequencing project: providing services to taxonomists for standard genome sequencing and annotation.</title>
        <authorList>
            <consortium name="The Broad Institute Genomics Platform"/>
            <consortium name="The Broad Institute Genome Sequencing Center for Infectious Disease"/>
            <person name="Wu L."/>
            <person name="Ma J."/>
        </authorList>
    </citation>
    <scope>NUCLEOTIDE SEQUENCE [LARGE SCALE GENOMIC DNA]</scope>
    <source>
        <strain evidence="3">CCM 7327</strain>
    </source>
</reference>
<dbReference type="Proteomes" id="UP000628109">
    <property type="component" value="Unassembled WGS sequence"/>
</dbReference>